<keyword evidence="10 14" id="KW-0472">Membrane</keyword>
<evidence type="ECO:0000256" key="12">
    <source>
        <dbReference type="ARBA" id="ARBA00033708"/>
    </source>
</evidence>
<dbReference type="PANTHER" id="PTHR48086:SF3">
    <property type="entry name" value="SODIUM_PROLINE SYMPORTER"/>
    <property type="match status" value="1"/>
</dbReference>
<evidence type="ECO:0000256" key="2">
    <source>
        <dbReference type="ARBA" id="ARBA00006434"/>
    </source>
</evidence>
<dbReference type="AlphaFoldDB" id="A0A2W1K0I6"/>
<evidence type="ECO:0000256" key="9">
    <source>
        <dbReference type="ARBA" id="ARBA00023065"/>
    </source>
</evidence>
<proteinExistence type="inferred from homology"/>
<reference evidence="15 16" key="1">
    <citation type="journal article" date="2018" name="Sci. Rep.">
        <title>A novel species of the marine cyanobacterium Acaryochloris with a unique pigment content and lifestyle.</title>
        <authorList>
            <person name="Partensky F."/>
            <person name="Six C."/>
            <person name="Ratin M."/>
            <person name="Garczarek L."/>
            <person name="Vaulot D."/>
            <person name="Probert I."/>
            <person name="Calteau A."/>
            <person name="Gourvil P."/>
            <person name="Marie D."/>
            <person name="Grebert T."/>
            <person name="Bouchier C."/>
            <person name="Le Panse S."/>
            <person name="Gachenot M."/>
            <person name="Rodriguez F."/>
            <person name="Garrido J.L."/>
        </authorList>
    </citation>
    <scope>NUCLEOTIDE SEQUENCE [LARGE SCALE GENOMIC DNA]</scope>
    <source>
        <strain evidence="15 16">RCC1774</strain>
    </source>
</reference>
<dbReference type="InterPro" id="IPR038377">
    <property type="entry name" value="Na/Glc_symporter_sf"/>
</dbReference>
<dbReference type="GO" id="GO:0046942">
    <property type="term" value="P:carboxylic acid transport"/>
    <property type="evidence" value="ECO:0007669"/>
    <property type="project" value="UniProtKB-ARBA"/>
</dbReference>
<dbReference type="CDD" id="cd11474">
    <property type="entry name" value="SLC5sbd_CHT"/>
    <property type="match status" value="1"/>
</dbReference>
<keyword evidence="6" id="KW-0769">Symport</keyword>
<evidence type="ECO:0000256" key="13">
    <source>
        <dbReference type="RuleBase" id="RU362091"/>
    </source>
</evidence>
<feature type="transmembrane region" description="Helical" evidence="14">
    <location>
        <begin position="6"/>
        <end position="23"/>
    </location>
</feature>
<evidence type="ECO:0000256" key="4">
    <source>
        <dbReference type="ARBA" id="ARBA00022475"/>
    </source>
</evidence>
<dbReference type="PROSITE" id="PS50283">
    <property type="entry name" value="NA_SOLUT_SYMP_3"/>
    <property type="match status" value="1"/>
</dbReference>
<evidence type="ECO:0000313" key="15">
    <source>
        <dbReference type="EMBL" id="PZD75064.1"/>
    </source>
</evidence>
<dbReference type="RefSeq" id="WP_110984427.1">
    <property type="nucleotide sequence ID" value="NZ_CAWNWM010000001.1"/>
</dbReference>
<feature type="transmembrane region" description="Helical" evidence="14">
    <location>
        <begin position="35"/>
        <end position="53"/>
    </location>
</feature>
<dbReference type="InterPro" id="IPR001734">
    <property type="entry name" value="Na/solute_symporter"/>
</dbReference>
<dbReference type="EMBL" id="PQWO01000001">
    <property type="protein sequence ID" value="PZD75064.1"/>
    <property type="molecule type" value="Genomic_DNA"/>
</dbReference>
<dbReference type="PANTHER" id="PTHR48086">
    <property type="entry name" value="SODIUM/PROLINE SYMPORTER-RELATED"/>
    <property type="match status" value="1"/>
</dbReference>
<dbReference type="InterPro" id="IPR050277">
    <property type="entry name" value="Sodium:Solute_Symporter"/>
</dbReference>
<keyword evidence="4" id="KW-1003">Cell membrane</keyword>
<feature type="transmembrane region" description="Helical" evidence="14">
    <location>
        <begin position="306"/>
        <end position="339"/>
    </location>
</feature>
<feature type="transmembrane region" description="Helical" evidence="14">
    <location>
        <begin position="360"/>
        <end position="378"/>
    </location>
</feature>
<dbReference type="GO" id="GO:0015293">
    <property type="term" value="F:symporter activity"/>
    <property type="evidence" value="ECO:0007669"/>
    <property type="project" value="UniProtKB-KW"/>
</dbReference>
<dbReference type="GO" id="GO:0006814">
    <property type="term" value="P:sodium ion transport"/>
    <property type="evidence" value="ECO:0007669"/>
    <property type="project" value="UniProtKB-KW"/>
</dbReference>
<evidence type="ECO:0000256" key="5">
    <source>
        <dbReference type="ARBA" id="ARBA00022692"/>
    </source>
</evidence>
<name>A0A2W1K0I6_9CYAN</name>
<dbReference type="GO" id="GO:0005886">
    <property type="term" value="C:plasma membrane"/>
    <property type="evidence" value="ECO:0007669"/>
    <property type="project" value="UniProtKB-SubCell"/>
</dbReference>
<keyword evidence="3" id="KW-0813">Transport</keyword>
<evidence type="ECO:0000256" key="10">
    <source>
        <dbReference type="ARBA" id="ARBA00023136"/>
    </source>
</evidence>
<dbReference type="Pfam" id="PF00474">
    <property type="entry name" value="SSF"/>
    <property type="match status" value="1"/>
</dbReference>
<keyword evidence="9" id="KW-0406">Ion transport</keyword>
<keyword evidence="16" id="KW-1185">Reference proteome</keyword>
<dbReference type="Proteomes" id="UP000248857">
    <property type="component" value="Unassembled WGS sequence"/>
</dbReference>
<feature type="transmembrane region" description="Helical" evidence="14">
    <location>
        <begin position="263"/>
        <end position="286"/>
    </location>
</feature>
<feature type="transmembrane region" description="Helical" evidence="14">
    <location>
        <begin position="120"/>
        <end position="145"/>
    </location>
</feature>
<dbReference type="Gene3D" id="1.20.1730.10">
    <property type="entry name" value="Sodium/glucose cotransporter"/>
    <property type="match status" value="1"/>
</dbReference>
<sequence length="499" mass="52047">MEHTVFSWGIVTFLLGTLGIGVWASKQIKGDSVNFLVAGRGLALPLAAATLMAQSIDSNATLGNTDLSAEFGFWAGAALPIGLSLCLFLTATFLAKPMNRMGLITIPDFYRVKYGRTVELIAACIMSVSFSFLLAGNLVAGGFMFQTFLGMSYVGGITLLATLVFAYTVSGGLFAVAYTDAIQILIALVGTLGLLVYVLVNFGLDIAPGTGPLAFEQLTLVSSGAAVNWASLLALGFGNMVAIDFMARIFAAESPETAQKACYVASAGTLIVGIPFSIIALSANSILEQAGVVAEGPVLFALLQNVVPPVLGLLVLAAILSASLSTADGAILGTSSVLAHNVFGIRHGATHGGGGDRLLIVTRLVAIVITLLGVFLGLRVPQTGVLLLLGFDLGFAGLVVPLLGGLFWERSTRQGALACIIAGSITRLTLFALVPTMFGIDNTLFHIPNALFTTDFDGFPTLISPIVGLVAFVVVSRQTYKPLTVEQPQAKLREKARAL</sequence>
<evidence type="ECO:0000256" key="8">
    <source>
        <dbReference type="ARBA" id="ARBA00023053"/>
    </source>
</evidence>
<keyword evidence="5 14" id="KW-0812">Transmembrane</keyword>
<organism evidence="15 16">
    <name type="scientific">Acaryochloris thomasi RCC1774</name>
    <dbReference type="NCBI Taxonomy" id="1764569"/>
    <lineage>
        <taxon>Bacteria</taxon>
        <taxon>Bacillati</taxon>
        <taxon>Cyanobacteriota</taxon>
        <taxon>Cyanophyceae</taxon>
        <taxon>Acaryochloridales</taxon>
        <taxon>Acaryochloridaceae</taxon>
        <taxon>Acaryochloris</taxon>
        <taxon>Acaryochloris thomasi</taxon>
    </lineage>
</organism>
<feature type="transmembrane region" description="Helical" evidence="14">
    <location>
        <begin position="227"/>
        <end position="251"/>
    </location>
</feature>
<evidence type="ECO:0000256" key="1">
    <source>
        <dbReference type="ARBA" id="ARBA00004651"/>
    </source>
</evidence>
<evidence type="ECO:0000256" key="14">
    <source>
        <dbReference type="SAM" id="Phobius"/>
    </source>
</evidence>
<feature type="transmembrane region" description="Helical" evidence="14">
    <location>
        <begin position="184"/>
        <end position="207"/>
    </location>
</feature>
<feature type="transmembrane region" description="Helical" evidence="14">
    <location>
        <begin position="73"/>
        <end position="95"/>
    </location>
</feature>
<evidence type="ECO:0000256" key="11">
    <source>
        <dbReference type="ARBA" id="ARBA00023201"/>
    </source>
</evidence>
<dbReference type="InterPro" id="IPR018212">
    <property type="entry name" value="Na/solute_symporter_CS"/>
</dbReference>
<keyword evidence="11" id="KW-0739">Sodium transport</keyword>
<comment type="subcellular location">
    <subcellularLocation>
        <location evidence="1">Cell membrane</location>
        <topology evidence="1">Multi-pass membrane protein</topology>
    </subcellularLocation>
</comment>
<comment type="similarity">
    <text evidence="2 13">Belongs to the sodium:solute symporter (SSF) (TC 2.A.21) family.</text>
</comment>
<accession>A0A2W1K0I6</accession>
<protein>
    <submittedName>
        <fullName evidence="15">Sodium/proline symporter</fullName>
    </submittedName>
</protein>
<evidence type="ECO:0000256" key="3">
    <source>
        <dbReference type="ARBA" id="ARBA00022448"/>
    </source>
</evidence>
<gene>
    <name evidence="15" type="primary">putP_1</name>
    <name evidence="15" type="ORF">C1752_00457</name>
</gene>
<feature type="transmembrane region" description="Helical" evidence="14">
    <location>
        <begin position="458"/>
        <end position="475"/>
    </location>
</feature>
<evidence type="ECO:0000313" key="16">
    <source>
        <dbReference type="Proteomes" id="UP000248857"/>
    </source>
</evidence>
<feature type="transmembrane region" description="Helical" evidence="14">
    <location>
        <begin position="151"/>
        <end position="177"/>
    </location>
</feature>
<keyword evidence="8" id="KW-0915">Sodium</keyword>
<evidence type="ECO:0000256" key="7">
    <source>
        <dbReference type="ARBA" id="ARBA00022989"/>
    </source>
</evidence>
<dbReference type="OrthoDB" id="9789704at2"/>
<feature type="transmembrane region" description="Helical" evidence="14">
    <location>
        <begin position="415"/>
        <end position="438"/>
    </location>
</feature>
<evidence type="ECO:0000256" key="6">
    <source>
        <dbReference type="ARBA" id="ARBA00022847"/>
    </source>
</evidence>
<comment type="catalytic activity">
    <reaction evidence="12">
        <text>L-proline(in) + Na(+)(in) = L-proline(out) + Na(+)(out)</text>
        <dbReference type="Rhea" id="RHEA:28967"/>
        <dbReference type="ChEBI" id="CHEBI:29101"/>
        <dbReference type="ChEBI" id="CHEBI:60039"/>
    </reaction>
</comment>
<comment type="caution">
    <text evidence="15">The sequence shown here is derived from an EMBL/GenBank/DDBJ whole genome shotgun (WGS) entry which is preliminary data.</text>
</comment>
<keyword evidence="7 14" id="KW-1133">Transmembrane helix</keyword>
<dbReference type="PROSITE" id="PS00456">
    <property type="entry name" value="NA_SOLUT_SYMP_1"/>
    <property type="match status" value="1"/>
</dbReference>
<feature type="transmembrane region" description="Helical" evidence="14">
    <location>
        <begin position="384"/>
        <end position="408"/>
    </location>
</feature>